<dbReference type="InterPro" id="IPR013818">
    <property type="entry name" value="Lipase"/>
</dbReference>
<evidence type="ECO:0000256" key="2">
    <source>
        <dbReference type="ARBA" id="ARBA00010701"/>
    </source>
</evidence>
<dbReference type="Pfam" id="PF00151">
    <property type="entry name" value="Lipase"/>
    <property type="match status" value="1"/>
</dbReference>
<name>A0A2T7NR40_POMCA</name>
<dbReference type="InterPro" id="IPR001024">
    <property type="entry name" value="PLAT/LH2_dom"/>
</dbReference>
<protein>
    <recommendedName>
        <fullName evidence="6">PLAT domain-containing protein</fullName>
    </recommendedName>
</protein>
<evidence type="ECO:0000313" key="7">
    <source>
        <dbReference type="EMBL" id="PVD23637.1"/>
    </source>
</evidence>
<accession>A0A2T7NR40</accession>
<dbReference type="OrthoDB" id="199913at2759"/>
<comment type="similarity">
    <text evidence="2 5">Belongs to the AB hydrolase superfamily. Lipase family.</text>
</comment>
<evidence type="ECO:0000256" key="5">
    <source>
        <dbReference type="RuleBase" id="RU004262"/>
    </source>
</evidence>
<sequence length="316" mass="35081">MDCVCVLQNVTGARPEDMHILGHSLGSHVAGYAGERLKHLGRITGLDPAEPYFQNTDKRVRLDETDALFVDVIHSDAASFYSTNLGLGMSQACGHVDYYPNGGEKQPGCEKGPVTHIVENGLYLGFREFVACNHMRAYHLFHDSINSQCPFQAYRCASQDDFKAGRCLPCSGQGCGIMGMHADEVKPPRGTVGVKYFFNTGDLPPYCRYHYKVTVTLAKTSTSQQERGKLYAKITGTSGQSEEVQLTPDNVYFNPGEIYTYVATSKHRVGDITNVAVRFDHDSELLNVFSWNVLGLRHPTLFVDRIQVFKPDEATP</sequence>
<organism evidence="7 8">
    <name type="scientific">Pomacea canaliculata</name>
    <name type="common">Golden apple snail</name>
    <dbReference type="NCBI Taxonomy" id="400727"/>
    <lineage>
        <taxon>Eukaryota</taxon>
        <taxon>Metazoa</taxon>
        <taxon>Spiralia</taxon>
        <taxon>Lophotrochozoa</taxon>
        <taxon>Mollusca</taxon>
        <taxon>Gastropoda</taxon>
        <taxon>Caenogastropoda</taxon>
        <taxon>Architaenioglossa</taxon>
        <taxon>Ampullarioidea</taxon>
        <taxon>Ampullariidae</taxon>
        <taxon>Pomacea</taxon>
    </lineage>
</organism>
<reference evidence="7 8" key="1">
    <citation type="submission" date="2018-04" db="EMBL/GenBank/DDBJ databases">
        <title>The genome of golden apple snail Pomacea canaliculata provides insight into stress tolerance and invasive adaptation.</title>
        <authorList>
            <person name="Liu C."/>
            <person name="Liu B."/>
            <person name="Ren Y."/>
            <person name="Zhang Y."/>
            <person name="Wang H."/>
            <person name="Li S."/>
            <person name="Jiang F."/>
            <person name="Yin L."/>
            <person name="Zhang G."/>
            <person name="Qian W."/>
            <person name="Fan W."/>
        </authorList>
    </citation>
    <scope>NUCLEOTIDE SEQUENCE [LARGE SCALE GENOMIC DNA]</scope>
    <source>
        <strain evidence="7">SZHN2017</strain>
        <tissue evidence="7">Muscle</tissue>
    </source>
</reference>
<comment type="caution">
    <text evidence="4">Lacks conserved residue(s) required for the propagation of feature annotation.</text>
</comment>
<keyword evidence="8" id="KW-1185">Reference proteome</keyword>
<dbReference type="Gene3D" id="3.40.50.1820">
    <property type="entry name" value="alpha/beta hydrolase"/>
    <property type="match status" value="1"/>
</dbReference>
<evidence type="ECO:0000256" key="1">
    <source>
        <dbReference type="ARBA" id="ARBA00004613"/>
    </source>
</evidence>
<evidence type="ECO:0000256" key="3">
    <source>
        <dbReference type="ARBA" id="ARBA00022525"/>
    </source>
</evidence>
<dbReference type="PANTHER" id="PTHR11610">
    <property type="entry name" value="LIPASE"/>
    <property type="match status" value="1"/>
</dbReference>
<gene>
    <name evidence="7" type="ORF">C0Q70_16910</name>
</gene>
<dbReference type="Gene3D" id="2.60.60.20">
    <property type="entry name" value="PLAT/LH2 domain"/>
    <property type="match status" value="1"/>
</dbReference>
<dbReference type="PRINTS" id="PR00821">
    <property type="entry name" value="TAGLIPASE"/>
</dbReference>
<evidence type="ECO:0000313" key="8">
    <source>
        <dbReference type="Proteomes" id="UP000245119"/>
    </source>
</evidence>
<dbReference type="InterPro" id="IPR029058">
    <property type="entry name" value="AB_hydrolase_fold"/>
</dbReference>
<proteinExistence type="inferred from homology"/>
<dbReference type="Proteomes" id="UP000245119">
    <property type="component" value="Linkage Group LG10"/>
</dbReference>
<dbReference type="STRING" id="400727.A0A2T7NR40"/>
<dbReference type="SUPFAM" id="SSF49723">
    <property type="entry name" value="Lipase/lipooxygenase domain (PLAT/LH2 domain)"/>
    <property type="match status" value="1"/>
</dbReference>
<feature type="domain" description="PLAT" evidence="6">
    <location>
        <begin position="209"/>
        <end position="316"/>
    </location>
</feature>
<keyword evidence="3" id="KW-0964">Secreted</keyword>
<comment type="subcellular location">
    <subcellularLocation>
        <location evidence="1">Secreted</location>
    </subcellularLocation>
</comment>
<evidence type="ECO:0000256" key="4">
    <source>
        <dbReference type="PROSITE-ProRule" id="PRU00152"/>
    </source>
</evidence>
<dbReference type="SUPFAM" id="SSF53474">
    <property type="entry name" value="alpha/beta-Hydrolases"/>
    <property type="match status" value="1"/>
</dbReference>
<comment type="caution">
    <text evidence="7">The sequence shown here is derived from an EMBL/GenBank/DDBJ whole genome shotgun (WGS) entry which is preliminary data.</text>
</comment>
<dbReference type="GO" id="GO:0016298">
    <property type="term" value="F:lipase activity"/>
    <property type="evidence" value="ECO:0007669"/>
    <property type="project" value="InterPro"/>
</dbReference>
<evidence type="ECO:0000259" key="6">
    <source>
        <dbReference type="PROSITE" id="PS50095"/>
    </source>
</evidence>
<dbReference type="EMBL" id="PZQS01000010">
    <property type="protein sequence ID" value="PVD23637.1"/>
    <property type="molecule type" value="Genomic_DNA"/>
</dbReference>
<dbReference type="InterPro" id="IPR036392">
    <property type="entry name" value="PLAT/LH2_dom_sf"/>
</dbReference>
<dbReference type="GO" id="GO:0005615">
    <property type="term" value="C:extracellular space"/>
    <property type="evidence" value="ECO:0007669"/>
    <property type="project" value="TreeGrafter"/>
</dbReference>
<dbReference type="InterPro" id="IPR000734">
    <property type="entry name" value="TAG_lipase"/>
</dbReference>
<dbReference type="PROSITE" id="PS50095">
    <property type="entry name" value="PLAT"/>
    <property type="match status" value="1"/>
</dbReference>
<dbReference type="AlphaFoldDB" id="A0A2T7NR40"/>
<dbReference type="GO" id="GO:0016042">
    <property type="term" value="P:lipid catabolic process"/>
    <property type="evidence" value="ECO:0007669"/>
    <property type="project" value="TreeGrafter"/>
</dbReference>